<dbReference type="EMBL" id="CAFE01000073">
    <property type="protein sequence ID" value="CCD37045.1"/>
    <property type="molecule type" value="Genomic_DNA"/>
</dbReference>
<keyword evidence="11" id="KW-1185">Reference proteome</keyword>
<comment type="catalytic activity">
    <reaction evidence="7">
        <text>[protein]-peptidylproline (omega=180) = [protein]-peptidylproline (omega=0)</text>
        <dbReference type="Rhea" id="RHEA:16237"/>
        <dbReference type="Rhea" id="RHEA-COMP:10747"/>
        <dbReference type="Rhea" id="RHEA-COMP:10748"/>
        <dbReference type="ChEBI" id="CHEBI:83833"/>
        <dbReference type="ChEBI" id="CHEBI:83834"/>
        <dbReference type="EC" id="5.2.1.8"/>
    </reaction>
</comment>
<proteinExistence type="inferred from homology"/>
<dbReference type="PROSITE" id="PS50198">
    <property type="entry name" value="PPIC_PPIASE_2"/>
    <property type="match status" value="2"/>
</dbReference>
<dbReference type="Gene3D" id="3.10.50.40">
    <property type="match status" value="2"/>
</dbReference>
<accession>G4M7B8</accession>
<dbReference type="InterPro" id="IPR027304">
    <property type="entry name" value="Trigger_fact/SurA_dom_sf"/>
</dbReference>
<keyword evidence="2 7" id="KW-0677">Repeat</keyword>
<evidence type="ECO:0000256" key="7">
    <source>
        <dbReference type="HAMAP-Rule" id="MF_01183"/>
    </source>
</evidence>
<dbReference type="EC" id="5.2.1.8" evidence="7"/>
<feature type="compositionally biased region" description="Basic and acidic residues" evidence="8">
    <location>
        <begin position="269"/>
        <end position="282"/>
    </location>
</feature>
<comment type="caution">
    <text evidence="10">The sequence shown here is derived from an EMBL/GenBank/DDBJ whole genome shotgun (WGS) entry which is preliminary data.</text>
</comment>
<dbReference type="PANTHER" id="PTHR47637">
    <property type="entry name" value="CHAPERONE SURA"/>
    <property type="match status" value="1"/>
</dbReference>
<evidence type="ECO:0000256" key="4">
    <source>
        <dbReference type="ARBA" id="ARBA00023110"/>
    </source>
</evidence>
<comment type="subcellular location">
    <subcellularLocation>
        <location evidence="7">Periplasm</location>
    </subcellularLocation>
    <text evidence="7">Is capable of associating with the outer membrane.</text>
</comment>
<dbReference type="InterPro" id="IPR015391">
    <property type="entry name" value="SurA_N"/>
</dbReference>
<feature type="region of interest" description="Disordered" evidence="8">
    <location>
        <begin position="269"/>
        <end position="291"/>
    </location>
</feature>
<keyword evidence="3 7" id="KW-0574">Periplasm</keyword>
<keyword evidence="1 7" id="KW-0732">Signal</keyword>
<dbReference type="Pfam" id="PF09312">
    <property type="entry name" value="SurA_N"/>
    <property type="match status" value="1"/>
</dbReference>
<evidence type="ECO:0000256" key="1">
    <source>
        <dbReference type="ARBA" id="ARBA00022729"/>
    </source>
</evidence>
<dbReference type="GO" id="GO:0030288">
    <property type="term" value="C:outer membrane-bounded periplasmic space"/>
    <property type="evidence" value="ECO:0007669"/>
    <property type="project" value="InterPro"/>
</dbReference>
<dbReference type="HOGENOM" id="CLU_034646_11_0_4"/>
<protein>
    <recommendedName>
        <fullName evidence="7">Chaperone SurA</fullName>
    </recommendedName>
    <alternativeName>
        <fullName evidence="7">Peptidyl-prolyl cis-trans isomerase SurA</fullName>
        <shortName evidence="7">PPIase SurA</shortName>
        <ecNumber evidence="7">5.2.1.8</ecNumber>
    </alternativeName>
    <alternativeName>
        <fullName evidence="7">Rotamase SurA</fullName>
    </alternativeName>
</protein>
<dbReference type="GO" id="GO:0006457">
    <property type="term" value="P:protein folding"/>
    <property type="evidence" value="ECO:0007669"/>
    <property type="project" value="UniProtKB-UniRule"/>
</dbReference>
<comment type="function">
    <text evidence="7">Chaperone involved in the correct folding and assembly of outer membrane proteins. Recognizes specific patterns of aromatic residues and the orientation of their side chains, which are found more frequently in integral outer membrane proteins. May act in both early periplasmic and late outer membrane-associated steps of protein maturation.</text>
</comment>
<evidence type="ECO:0000313" key="11">
    <source>
        <dbReference type="Proteomes" id="UP000003511"/>
    </source>
</evidence>
<dbReference type="InterPro" id="IPR046357">
    <property type="entry name" value="PPIase_dom_sf"/>
</dbReference>
<evidence type="ECO:0000256" key="2">
    <source>
        <dbReference type="ARBA" id="ARBA00022737"/>
    </source>
</evidence>
<gene>
    <name evidence="7" type="primary">surA</name>
    <name evidence="10" type="ORF">BKIR_c16_1939</name>
</gene>
<evidence type="ECO:0000256" key="6">
    <source>
        <dbReference type="ARBA" id="ARBA00023235"/>
    </source>
</evidence>
<dbReference type="SUPFAM" id="SSF54534">
    <property type="entry name" value="FKBP-like"/>
    <property type="match status" value="2"/>
</dbReference>
<dbReference type="Pfam" id="PF13616">
    <property type="entry name" value="Rotamase_3"/>
    <property type="match status" value="1"/>
</dbReference>
<dbReference type="GO" id="GO:0042277">
    <property type="term" value="F:peptide binding"/>
    <property type="evidence" value="ECO:0007669"/>
    <property type="project" value="InterPro"/>
</dbReference>
<evidence type="ECO:0000256" key="8">
    <source>
        <dbReference type="SAM" id="MobiDB-lite"/>
    </source>
</evidence>
<dbReference type="InterPro" id="IPR023034">
    <property type="entry name" value="PPIase_SurA"/>
</dbReference>
<feature type="domain" description="PpiC" evidence="9">
    <location>
        <begin position="226"/>
        <end position="328"/>
    </location>
</feature>
<dbReference type="SUPFAM" id="SSF109998">
    <property type="entry name" value="Triger factor/SurA peptide-binding domain-like"/>
    <property type="match status" value="1"/>
</dbReference>
<dbReference type="AlphaFoldDB" id="G4M7B8"/>
<evidence type="ECO:0000259" key="9">
    <source>
        <dbReference type="PROSITE" id="PS50198"/>
    </source>
</evidence>
<dbReference type="Proteomes" id="UP000003511">
    <property type="component" value="Unassembled WGS sequence"/>
</dbReference>
<keyword evidence="6 7" id="KW-0413">Isomerase</keyword>
<dbReference type="InterPro" id="IPR000297">
    <property type="entry name" value="PPIase_PpiC"/>
</dbReference>
<dbReference type="InterPro" id="IPR050280">
    <property type="entry name" value="OMP_Chaperone_SurA"/>
</dbReference>
<evidence type="ECO:0000256" key="3">
    <source>
        <dbReference type="ARBA" id="ARBA00022764"/>
    </source>
</evidence>
<dbReference type="GO" id="GO:0050821">
    <property type="term" value="P:protein stabilization"/>
    <property type="evidence" value="ECO:0007669"/>
    <property type="project" value="InterPro"/>
</dbReference>
<dbReference type="HAMAP" id="MF_01183">
    <property type="entry name" value="Chaperone_SurA"/>
    <property type="match status" value="1"/>
</dbReference>
<sequence length="491" mass="53382">MRHRSTRSEKAAQVAALALNSGSPHTQHIWVKLVFDGVSVANVKLFRSTAIAAGALAAAFILNTPAGAQALSNSNAQVADSVVAVVNDGVITRRELEERTALIAKRLQQQNAPVPPAEQMQRQVLDQMVLERIQLQRAKDDGITVDDTTVNRTLARLAQQNQMTLDVYHSRIEAQGVPWSTFVRDARTELTLSKLREKEVDSKITVSDGEVANYIASQRGPGAHNASDLRLQHIMFKVPQDVPESEVAAVQSKADAVLKQALNGDDFTKLAKDNSEDTDAGKGGDLGFRTPSSLPSGIVTAMSTLRPGQIAPTLLRTSGGFEVIKLVERRASQGTAADAPKLVQTHVRHILLRVSDSMSEQAARQKLLDIKQQVLAGGDFANFARTYSQDGSASQGGDFGWISPGETVPEFERAMNSLQDGAVSDPVRSEYGYHLIQALGRREAEGTATQQLDIARQAIGQRKAEQAYSDWLRELRDTAYVQYKGIAAQQQ</sequence>
<reference evidence="10 11" key="1">
    <citation type="submission" date="2011-09" db="EMBL/GenBank/DDBJ databases">
        <authorList>
            <person name="Carlier A."/>
        </authorList>
    </citation>
    <scope>NUCLEOTIDE SEQUENCE [LARGE SCALE GENOMIC DNA]</scope>
    <source>
        <strain evidence="10 11">UZHbot1</strain>
    </source>
</reference>
<dbReference type="GO" id="GO:0051082">
    <property type="term" value="F:unfolded protein binding"/>
    <property type="evidence" value="ECO:0007669"/>
    <property type="project" value="UniProtKB-UniRule"/>
</dbReference>
<comment type="domain">
    <text evidence="7">The PPIase activity resides only in the second parvulin domain. The N-terminal region and the C-terminal tail are necessary and sufficient for the chaperone activity of SurA. The PPIase activity is dispensable for SurA to function as a chaperone. The N-terminal region and the C-terminal tail are also required for porin recognition.</text>
</comment>
<keyword evidence="4 7" id="KW-0697">Rotamase</keyword>
<dbReference type="STRING" id="1055526.BKIR_c16_1939"/>
<dbReference type="PANTHER" id="PTHR47637:SF1">
    <property type="entry name" value="CHAPERONE SURA"/>
    <property type="match status" value="1"/>
</dbReference>
<reference evidence="10 11" key="2">
    <citation type="submission" date="2011-10" db="EMBL/GenBank/DDBJ databases">
        <title>Draft genome sequence of Candidatus Burkholderia kirkii.</title>
        <authorList>
            <person name="Carlier A.L."/>
            <person name="Eberl L."/>
        </authorList>
    </citation>
    <scope>NUCLEOTIDE SEQUENCE [LARGE SCALE GENOMIC DNA]</scope>
    <source>
        <strain evidence="10 11">UZHbot1</strain>
    </source>
</reference>
<name>G4M7B8_9BURK</name>
<evidence type="ECO:0000256" key="5">
    <source>
        <dbReference type="ARBA" id="ARBA00023186"/>
    </source>
</evidence>
<dbReference type="GO" id="GO:0043165">
    <property type="term" value="P:Gram-negative-bacterium-type cell outer membrane assembly"/>
    <property type="evidence" value="ECO:0007669"/>
    <property type="project" value="InterPro"/>
</dbReference>
<keyword evidence="5 7" id="KW-0143">Chaperone</keyword>
<dbReference type="Pfam" id="PF00639">
    <property type="entry name" value="Rotamase"/>
    <property type="match status" value="1"/>
</dbReference>
<evidence type="ECO:0000313" key="10">
    <source>
        <dbReference type="EMBL" id="CCD37045.1"/>
    </source>
</evidence>
<feature type="domain" description="PpiC" evidence="9">
    <location>
        <begin position="342"/>
        <end position="440"/>
    </location>
</feature>
<dbReference type="GO" id="GO:0003755">
    <property type="term" value="F:peptidyl-prolyl cis-trans isomerase activity"/>
    <property type="evidence" value="ECO:0007669"/>
    <property type="project" value="UniProtKB-UniRule"/>
</dbReference>
<dbReference type="Gene3D" id="1.10.4030.10">
    <property type="entry name" value="Porin chaperone SurA, peptide-binding domain"/>
    <property type="match status" value="1"/>
</dbReference>
<organism evidence="10 11">
    <name type="scientific">Candidatus Paraburkholderia kirkii UZHbot1</name>
    <dbReference type="NCBI Taxonomy" id="1055526"/>
    <lineage>
        <taxon>Bacteria</taxon>
        <taxon>Pseudomonadati</taxon>
        <taxon>Pseudomonadota</taxon>
        <taxon>Betaproteobacteria</taxon>
        <taxon>Burkholderiales</taxon>
        <taxon>Burkholderiaceae</taxon>
        <taxon>Paraburkholderia</taxon>
    </lineage>
</organism>